<accession>A0ABM7TJX0</accession>
<name>A0ABM7TJX0_9BURK</name>
<protein>
    <submittedName>
        <fullName evidence="1">Uncharacterized protein</fullName>
    </submittedName>
</protein>
<reference evidence="1 2" key="1">
    <citation type="journal article" date="2022" name="Front. Microbiol.">
        <title>Identification and characterization of a novel class of self-sufficient cytochrome P450 hydroxylase involved in cyclohexanecarboxylate degradation in Paraburkholderia terrae strain KU-64.</title>
        <authorList>
            <person name="Yamamoto T."/>
            <person name="Hasegawa Y."/>
            <person name="Iwaki H."/>
        </authorList>
    </citation>
    <scope>NUCLEOTIDE SEQUENCE [LARGE SCALE GENOMIC DNA]</scope>
    <source>
        <strain evidence="1 2">KU-64</strain>
    </source>
</reference>
<dbReference type="EMBL" id="AP024955">
    <property type="protein sequence ID" value="BCZ78514.1"/>
    <property type="molecule type" value="Genomic_DNA"/>
</dbReference>
<evidence type="ECO:0000313" key="2">
    <source>
        <dbReference type="Proteomes" id="UP001319874"/>
    </source>
</evidence>
<dbReference type="Proteomes" id="UP001319874">
    <property type="component" value="Chromosome 1"/>
</dbReference>
<evidence type="ECO:0000313" key="1">
    <source>
        <dbReference type="EMBL" id="BCZ78514.1"/>
    </source>
</evidence>
<proteinExistence type="predicted"/>
<sequence>MTQVTSGPLKPSLDVTPPKSADLSIKTVANWVTSVNRVFETTALNTSAGASPERTQPAIVPAPEQVYPHLFDPQGASGQALAIVDGALEDARSALKSFGDSDLESVGSRLAQVAAAMQMAHKLTSFNEDFGAVISFIRRATLTADATEVSRAMLNALVSALGSLKKAPALDLEDAGSLVDGLEDSGWRGEHPVVDALMAVLFPDESAELVRAGDVAEQN</sequence>
<keyword evidence="2" id="KW-1185">Reference proteome</keyword>
<gene>
    <name evidence="1" type="ORF">PTKU64_21890</name>
</gene>
<organism evidence="1 2">
    <name type="scientific">Paraburkholderia terrae</name>
    <dbReference type="NCBI Taxonomy" id="311230"/>
    <lineage>
        <taxon>Bacteria</taxon>
        <taxon>Pseudomonadati</taxon>
        <taxon>Pseudomonadota</taxon>
        <taxon>Betaproteobacteria</taxon>
        <taxon>Burkholderiales</taxon>
        <taxon>Burkholderiaceae</taxon>
        <taxon>Paraburkholderia</taxon>
    </lineage>
</organism>
<dbReference type="RefSeq" id="WP_229511866.1">
    <property type="nucleotide sequence ID" value="NZ_AP024955.1"/>
</dbReference>